<feature type="transmembrane region" description="Helical" evidence="2">
    <location>
        <begin position="407"/>
        <end position="424"/>
    </location>
</feature>
<evidence type="ECO:0000256" key="2">
    <source>
        <dbReference type="SAM" id="Phobius"/>
    </source>
</evidence>
<evidence type="ECO:0000313" key="3">
    <source>
        <dbReference type="EMBL" id="NAS14082.1"/>
    </source>
</evidence>
<gene>
    <name evidence="3" type="ORF">GTQ38_18880</name>
</gene>
<dbReference type="EMBL" id="WXYO01000008">
    <property type="protein sequence ID" value="NAS14082.1"/>
    <property type="molecule type" value="Genomic_DNA"/>
</dbReference>
<protein>
    <submittedName>
        <fullName evidence="3">DUF4198 domain-containing protein</fullName>
    </submittedName>
</protein>
<feature type="compositionally biased region" description="Basic and acidic residues" evidence="1">
    <location>
        <begin position="303"/>
        <end position="328"/>
    </location>
</feature>
<evidence type="ECO:0000256" key="1">
    <source>
        <dbReference type="SAM" id="MobiDB-lite"/>
    </source>
</evidence>
<comment type="caution">
    <text evidence="3">The sequence shown here is derived from an EMBL/GenBank/DDBJ whole genome shotgun (WGS) entry which is preliminary data.</text>
</comment>
<keyword evidence="2" id="KW-0812">Transmembrane</keyword>
<name>A0A6L9EHF9_9FLAO</name>
<sequence length="429" mass="48758">MKKIGIALFAFLLFSSHDMFLKLDDYVLPANTSASIRLFNGTFQKSENTIDRNRMLDVSLLGEDKRFVLDSTQWRESDNETILDFKTGAEGTWIAGVSTLARNIEMNAADFNKYLEHDGVLDMLEWRKNNNALDKDAVEKYSKHVKTIFQVGDKKTDDWKTALDYPIEFIPLSNPYEIHAGHEMQVKLLWQGKPLADQLVYVGLDEAQGHSHDTAEADGTEKPEEAHSHDTGSDAATSEQGHSHSHSADHEHSHSADHEHSDKADHKHTHDHDKNSEHKHSHEHGHEHDKDDAKKHSHKHGHDHGETSDHTHSHDQEAEPVEEEHSHEAVTQLRTDAAGVINVKLTSDGVWYLRTIHLVHSKEEGLTHESNWATLTFAVGQGDHSHAEGEDHHHEHDEEHSHEIPSYVYWIASLLVFGGLFLWFNRKAK</sequence>
<accession>A0A6L9EHF9</accession>
<dbReference type="InterPro" id="IPR019613">
    <property type="entry name" value="DUF4198"/>
</dbReference>
<reference evidence="3 4" key="1">
    <citation type="submission" date="2020-01" db="EMBL/GenBank/DDBJ databases">
        <title>Bacteria diversity of Porities sp.</title>
        <authorList>
            <person name="Wang G."/>
        </authorList>
    </citation>
    <scope>NUCLEOTIDE SEQUENCE [LARGE SCALE GENOMIC DNA]</scope>
    <source>
        <strain evidence="3 4">R33</strain>
    </source>
</reference>
<proteinExistence type="predicted"/>
<keyword evidence="2" id="KW-0472">Membrane</keyword>
<feature type="compositionally biased region" description="Basic and acidic residues" evidence="1">
    <location>
        <begin position="209"/>
        <end position="232"/>
    </location>
</feature>
<dbReference type="RefSeq" id="WP_161437111.1">
    <property type="nucleotide sequence ID" value="NZ_WXYO01000008.1"/>
</dbReference>
<keyword evidence="2" id="KW-1133">Transmembrane helix</keyword>
<dbReference type="Proteomes" id="UP000475249">
    <property type="component" value="Unassembled WGS sequence"/>
</dbReference>
<feature type="region of interest" description="Disordered" evidence="1">
    <location>
        <begin position="209"/>
        <end position="330"/>
    </location>
</feature>
<dbReference type="AlphaFoldDB" id="A0A6L9EHF9"/>
<dbReference type="Pfam" id="PF10670">
    <property type="entry name" value="DUF4198"/>
    <property type="match status" value="1"/>
</dbReference>
<organism evidence="3 4">
    <name type="scientific">Poritiphilus flavus</name>
    <dbReference type="NCBI Taxonomy" id="2697053"/>
    <lineage>
        <taxon>Bacteria</taxon>
        <taxon>Pseudomonadati</taxon>
        <taxon>Bacteroidota</taxon>
        <taxon>Flavobacteriia</taxon>
        <taxon>Flavobacteriales</taxon>
        <taxon>Flavobacteriaceae</taxon>
        <taxon>Poritiphilus</taxon>
    </lineage>
</organism>
<keyword evidence="4" id="KW-1185">Reference proteome</keyword>
<evidence type="ECO:0000313" key="4">
    <source>
        <dbReference type="Proteomes" id="UP000475249"/>
    </source>
</evidence>
<feature type="compositionally biased region" description="Basic and acidic residues" evidence="1">
    <location>
        <begin position="246"/>
        <end position="294"/>
    </location>
</feature>